<proteinExistence type="predicted"/>
<gene>
    <name evidence="1" type="ORF">JMN37_10565</name>
</gene>
<comment type="caution">
    <text evidence="1">The sequence shown here is derived from an EMBL/GenBank/DDBJ whole genome shotgun (WGS) entry which is preliminary data.</text>
</comment>
<protein>
    <submittedName>
        <fullName evidence="1">Uncharacterized protein</fullName>
    </submittedName>
</protein>
<evidence type="ECO:0000313" key="1">
    <source>
        <dbReference type="EMBL" id="MCO6395403.1"/>
    </source>
</evidence>
<dbReference type="Proteomes" id="UP001205920">
    <property type="component" value="Unassembled WGS sequence"/>
</dbReference>
<accession>A0AAW5HV23</accession>
<organism evidence="1 2">
    <name type="scientific">Corynebacterium lipophilum</name>
    <dbReference type="NCBI Taxonomy" id="2804918"/>
    <lineage>
        <taxon>Bacteria</taxon>
        <taxon>Bacillati</taxon>
        <taxon>Actinomycetota</taxon>
        <taxon>Actinomycetes</taxon>
        <taxon>Mycobacteriales</taxon>
        <taxon>Corynebacteriaceae</taxon>
        <taxon>Corynebacterium</taxon>
    </lineage>
</organism>
<dbReference type="EMBL" id="JAEUWV010000025">
    <property type="protein sequence ID" value="MCO6395403.1"/>
    <property type="molecule type" value="Genomic_DNA"/>
</dbReference>
<feature type="non-terminal residue" evidence="1">
    <location>
        <position position="1"/>
    </location>
</feature>
<evidence type="ECO:0000313" key="2">
    <source>
        <dbReference type="Proteomes" id="UP001205920"/>
    </source>
</evidence>
<dbReference type="AlphaFoldDB" id="A0AAW5HV23"/>
<dbReference type="RefSeq" id="WP_252932142.1">
    <property type="nucleotide sequence ID" value="NZ_JAEUWV010000025.1"/>
</dbReference>
<name>A0AAW5HV23_9CORY</name>
<keyword evidence="2" id="KW-1185">Reference proteome</keyword>
<sequence length="71" mass="7610">HSGINYYPPQAVLDGTWGNLQRQREEGMRNALSQGIITQLPNTAAGTGIPAEVSIIRTTTQTAPPPQPITI</sequence>
<reference evidence="1 2" key="1">
    <citation type="submission" date="2021-01" db="EMBL/GenBank/DDBJ databases">
        <title>Identification and Characterization of Corynebacterium sp.</title>
        <authorList>
            <person name="Luo Q."/>
            <person name="Qu P."/>
            <person name="Chen Q."/>
        </authorList>
    </citation>
    <scope>NUCLEOTIDE SEQUENCE [LARGE SCALE GENOMIC DNA]</scope>
    <source>
        <strain evidence="1 2">MC-18</strain>
    </source>
</reference>